<comment type="caution">
    <text evidence="2">The sequence shown here is derived from an EMBL/GenBank/DDBJ whole genome shotgun (WGS) entry which is preliminary data.</text>
</comment>
<feature type="non-terminal residue" evidence="2">
    <location>
        <position position="1"/>
    </location>
</feature>
<keyword evidence="1" id="KW-0472">Membrane</keyword>
<evidence type="ECO:0000313" key="2">
    <source>
        <dbReference type="EMBL" id="CAG8560939.1"/>
    </source>
</evidence>
<evidence type="ECO:0000313" key="3">
    <source>
        <dbReference type="Proteomes" id="UP000789508"/>
    </source>
</evidence>
<dbReference type="OrthoDB" id="10487000at2759"/>
<keyword evidence="1" id="KW-1133">Transmembrane helix</keyword>
<keyword evidence="1" id="KW-0812">Transmembrane</keyword>
<dbReference type="EMBL" id="CAJVPS010002131">
    <property type="protein sequence ID" value="CAG8560939.1"/>
    <property type="molecule type" value="Genomic_DNA"/>
</dbReference>
<gene>
    <name evidence="2" type="ORF">ALEPTO_LOCUS6347</name>
</gene>
<keyword evidence="3" id="KW-1185">Reference proteome</keyword>
<dbReference type="AlphaFoldDB" id="A0A9N9FWD4"/>
<feature type="transmembrane region" description="Helical" evidence="1">
    <location>
        <begin position="62"/>
        <end position="82"/>
    </location>
</feature>
<sequence>HPSSSSSFTNSDDNLLLEHQHSAKPETVSIIIWYILTTGFLALLFLAFYINCLIGINLEKKWTLLSECGFVICGLIYMVVALPPPKWTLRILRELVVLQRNDENDNVEMAGL</sequence>
<evidence type="ECO:0000256" key="1">
    <source>
        <dbReference type="SAM" id="Phobius"/>
    </source>
</evidence>
<feature type="transmembrane region" description="Helical" evidence="1">
    <location>
        <begin position="31"/>
        <end position="50"/>
    </location>
</feature>
<dbReference type="Proteomes" id="UP000789508">
    <property type="component" value="Unassembled WGS sequence"/>
</dbReference>
<accession>A0A9N9FWD4</accession>
<reference evidence="2" key="1">
    <citation type="submission" date="2021-06" db="EMBL/GenBank/DDBJ databases">
        <authorList>
            <person name="Kallberg Y."/>
            <person name="Tangrot J."/>
            <person name="Rosling A."/>
        </authorList>
    </citation>
    <scope>NUCLEOTIDE SEQUENCE</scope>
    <source>
        <strain evidence="2">FL130A</strain>
    </source>
</reference>
<organism evidence="2 3">
    <name type="scientific">Ambispora leptoticha</name>
    <dbReference type="NCBI Taxonomy" id="144679"/>
    <lineage>
        <taxon>Eukaryota</taxon>
        <taxon>Fungi</taxon>
        <taxon>Fungi incertae sedis</taxon>
        <taxon>Mucoromycota</taxon>
        <taxon>Glomeromycotina</taxon>
        <taxon>Glomeromycetes</taxon>
        <taxon>Archaeosporales</taxon>
        <taxon>Ambisporaceae</taxon>
        <taxon>Ambispora</taxon>
    </lineage>
</organism>
<protein>
    <submittedName>
        <fullName evidence="2">13668_t:CDS:1</fullName>
    </submittedName>
</protein>
<proteinExistence type="predicted"/>
<name>A0A9N9FWD4_9GLOM</name>